<feature type="transmembrane region" description="Helical" evidence="1">
    <location>
        <begin position="149"/>
        <end position="171"/>
    </location>
</feature>
<accession>C1E4F9</accession>
<dbReference type="AlphaFoldDB" id="C1E4F9"/>
<protein>
    <submittedName>
        <fullName evidence="2">Uncharacterized protein</fullName>
    </submittedName>
</protein>
<evidence type="ECO:0000313" key="2">
    <source>
        <dbReference type="EMBL" id="ACO63110.1"/>
    </source>
</evidence>
<dbReference type="RefSeq" id="XP_002501852.1">
    <property type="nucleotide sequence ID" value="XM_002501806.1"/>
</dbReference>
<proteinExistence type="predicted"/>
<dbReference type="OMA" id="KQFERRV"/>
<keyword evidence="3" id="KW-1185">Reference proteome</keyword>
<evidence type="ECO:0000256" key="1">
    <source>
        <dbReference type="SAM" id="Phobius"/>
    </source>
</evidence>
<name>C1E4F9_MICCC</name>
<evidence type="ECO:0000313" key="3">
    <source>
        <dbReference type="Proteomes" id="UP000002009"/>
    </source>
</evidence>
<sequence>MSVLKGLLTAREGSYFKTEQEDELQVYRRRRIKEGAIKPEPRIEGEGRGFISSEKLAEIHAQEARLSAPPGVSRQQMSSLLPSTSTKGGYQIQRGMDGTYKVPSLRHARWSGLNLKDMEHGIPPLPEEALASSRHKAMMDKTLLVGTRAFMYGSLLAAGGIAGVTALTASYCDIHSTNDLRRFMIRHLGPSVDSMKASLVPWKTYFKQLDMSKYVSKDSIK</sequence>
<keyword evidence="1" id="KW-0812">Transmembrane</keyword>
<dbReference type="EMBL" id="CP001325">
    <property type="protein sequence ID" value="ACO63110.1"/>
    <property type="molecule type" value="Genomic_DNA"/>
</dbReference>
<gene>
    <name evidence="2" type="ORF">MICPUN_58023</name>
</gene>
<organism evidence="2 3">
    <name type="scientific">Micromonas commoda (strain RCC299 / NOUM17 / CCMP2709)</name>
    <name type="common">Picoplanktonic green alga</name>
    <dbReference type="NCBI Taxonomy" id="296587"/>
    <lineage>
        <taxon>Eukaryota</taxon>
        <taxon>Viridiplantae</taxon>
        <taxon>Chlorophyta</taxon>
        <taxon>Mamiellophyceae</taxon>
        <taxon>Mamiellales</taxon>
        <taxon>Mamiellaceae</taxon>
        <taxon>Micromonas</taxon>
    </lineage>
</organism>
<dbReference type="InParanoid" id="C1E4F9"/>
<keyword evidence="1" id="KW-0472">Membrane</keyword>
<keyword evidence="1" id="KW-1133">Transmembrane helix</keyword>
<dbReference type="Proteomes" id="UP000002009">
    <property type="component" value="Chromosome 4"/>
</dbReference>
<dbReference type="KEGG" id="mis:MICPUN_58023"/>
<dbReference type="GeneID" id="8242743"/>
<reference evidence="2 3" key="1">
    <citation type="journal article" date="2009" name="Science">
        <title>Green evolution and dynamic adaptations revealed by genomes of the marine picoeukaryotes Micromonas.</title>
        <authorList>
            <person name="Worden A.Z."/>
            <person name="Lee J.H."/>
            <person name="Mock T."/>
            <person name="Rouze P."/>
            <person name="Simmons M.P."/>
            <person name="Aerts A.L."/>
            <person name="Allen A.E."/>
            <person name="Cuvelier M.L."/>
            <person name="Derelle E."/>
            <person name="Everett M.V."/>
            <person name="Foulon E."/>
            <person name="Grimwood J."/>
            <person name="Gundlach H."/>
            <person name="Henrissat B."/>
            <person name="Napoli C."/>
            <person name="McDonald S.M."/>
            <person name="Parker M.S."/>
            <person name="Rombauts S."/>
            <person name="Salamov A."/>
            <person name="Von Dassow P."/>
            <person name="Badger J.H."/>
            <person name="Coutinho P.M."/>
            <person name="Demir E."/>
            <person name="Dubchak I."/>
            <person name="Gentemann C."/>
            <person name="Eikrem W."/>
            <person name="Gready J.E."/>
            <person name="John U."/>
            <person name="Lanier W."/>
            <person name="Lindquist E.A."/>
            <person name="Lucas S."/>
            <person name="Mayer K.F."/>
            <person name="Moreau H."/>
            <person name="Not F."/>
            <person name="Otillar R."/>
            <person name="Panaud O."/>
            <person name="Pangilinan J."/>
            <person name="Paulsen I."/>
            <person name="Piegu B."/>
            <person name="Poliakov A."/>
            <person name="Robbens S."/>
            <person name="Schmutz J."/>
            <person name="Toulza E."/>
            <person name="Wyss T."/>
            <person name="Zelensky A."/>
            <person name="Zhou K."/>
            <person name="Armbrust E.V."/>
            <person name="Bhattacharya D."/>
            <person name="Goodenough U.W."/>
            <person name="Van de Peer Y."/>
            <person name="Grigoriev I.V."/>
        </authorList>
    </citation>
    <scope>NUCLEOTIDE SEQUENCE [LARGE SCALE GENOMIC DNA]</scope>
    <source>
        <strain evidence="3">RCC299 / NOUM17</strain>
    </source>
</reference>